<proteinExistence type="predicted"/>
<evidence type="ECO:0000256" key="1">
    <source>
        <dbReference type="SAM" id="MobiDB-lite"/>
    </source>
</evidence>
<keyword evidence="3" id="KW-1185">Reference proteome</keyword>
<protein>
    <submittedName>
        <fullName evidence="2">Uncharacterized protein</fullName>
    </submittedName>
</protein>
<gene>
    <name evidence="2" type="ORF">GS4_14_01490</name>
</gene>
<accession>M0QJ55</accession>
<evidence type="ECO:0000313" key="3">
    <source>
        <dbReference type="Proteomes" id="UP000011666"/>
    </source>
</evidence>
<sequence length="128" mass="13926">MIMAFDKPPPTPTSPVIDAPPAATQSDSIDELVAAYGELDAVLDRIAQLSAAHQQSPPPRPCARKRRPCVSGRSLAGPWSLWRTMNEFERTMNDFGRTVDESGRTVDVDVEVPIPHCGVSPASTRAMR</sequence>
<feature type="region of interest" description="Disordered" evidence="1">
    <location>
        <begin position="50"/>
        <end position="71"/>
    </location>
</feature>
<organism evidence="2 3">
    <name type="scientific">Gordonia soli NBRC 108243</name>
    <dbReference type="NCBI Taxonomy" id="1223545"/>
    <lineage>
        <taxon>Bacteria</taxon>
        <taxon>Bacillati</taxon>
        <taxon>Actinomycetota</taxon>
        <taxon>Actinomycetes</taxon>
        <taxon>Mycobacteriales</taxon>
        <taxon>Gordoniaceae</taxon>
        <taxon>Gordonia</taxon>
    </lineage>
</organism>
<name>M0QJ55_9ACTN</name>
<evidence type="ECO:0000313" key="2">
    <source>
        <dbReference type="EMBL" id="GAC68316.1"/>
    </source>
</evidence>
<reference evidence="2 3" key="1">
    <citation type="submission" date="2013-01" db="EMBL/GenBank/DDBJ databases">
        <title>Whole genome shotgun sequence of Gordonia soli NBRC 108243.</title>
        <authorList>
            <person name="Isaki-Nakamura S."/>
            <person name="Hosoyama A."/>
            <person name="Tsuchikane K."/>
            <person name="Ando Y."/>
            <person name="Baba S."/>
            <person name="Ohji S."/>
            <person name="Hamada M."/>
            <person name="Tamura T."/>
            <person name="Yamazoe A."/>
            <person name="Yamazaki S."/>
            <person name="Fujita N."/>
        </authorList>
    </citation>
    <scope>NUCLEOTIDE SEQUENCE [LARGE SCALE GENOMIC DNA]</scope>
    <source>
        <strain evidence="2 3">NBRC 108243</strain>
    </source>
</reference>
<dbReference type="AlphaFoldDB" id="M0QJ55"/>
<feature type="region of interest" description="Disordered" evidence="1">
    <location>
        <begin position="1"/>
        <end position="24"/>
    </location>
</feature>
<dbReference type="Proteomes" id="UP000011666">
    <property type="component" value="Unassembled WGS sequence"/>
</dbReference>
<dbReference type="EMBL" id="BANX01000014">
    <property type="protein sequence ID" value="GAC68316.1"/>
    <property type="molecule type" value="Genomic_DNA"/>
</dbReference>
<comment type="caution">
    <text evidence="2">The sequence shown here is derived from an EMBL/GenBank/DDBJ whole genome shotgun (WGS) entry which is preliminary data.</text>
</comment>